<dbReference type="FunFam" id="3.20.20.10:FF:000002">
    <property type="entry name" value="Alanine racemase"/>
    <property type="match status" value="1"/>
</dbReference>
<sequence>MNSDNFGTWLEINLGTLRKNYEIVSQLAGRMVMPVVKANAYGHGLEKVAACFESAGAEWLGVARIEEALLLREAGVKARILVLGYTSPLRVAHAIKANVTLTAYDPEVVEAYADQAEKLGEKLVIHAKVDTGMGRLGIHSEQADDFIALIQSRPNLILEGMFTHFACADEPDKPYTDEQLALFMGIIQKLEAAGLRPALLHASNSAGTLVYPQAGFDMTRAGIVLYGLPPSHEVPVPPGVQPALAWKTRLISIKMLPPNHGISYGFKYFTTKEERIGVIAVGYADGLRRRPGNQVLIRGKKVDIVGNVCMDQCMVQLENLPEAEIGDEVVIIGNQEGSEITATDLADDWGTINYEVICGLASRMPRYYLK</sequence>
<keyword evidence="3 4" id="KW-0413">Isomerase</keyword>
<evidence type="ECO:0000259" key="7">
    <source>
        <dbReference type="SMART" id="SM01005"/>
    </source>
</evidence>
<dbReference type="UniPathway" id="UPA00042">
    <property type="reaction ID" value="UER00497"/>
</dbReference>
<dbReference type="Proteomes" id="UP000256388">
    <property type="component" value="Unassembled WGS sequence"/>
</dbReference>
<comment type="similarity">
    <text evidence="4">Belongs to the alanine racemase family.</text>
</comment>
<dbReference type="InterPro" id="IPR029066">
    <property type="entry name" value="PLP-binding_barrel"/>
</dbReference>
<dbReference type="NCBIfam" id="TIGR00492">
    <property type="entry name" value="alr"/>
    <property type="match status" value="1"/>
</dbReference>
<dbReference type="PANTHER" id="PTHR30511:SF0">
    <property type="entry name" value="ALANINE RACEMASE, CATABOLIC-RELATED"/>
    <property type="match status" value="1"/>
</dbReference>
<comment type="pathway">
    <text evidence="4">Amino-acid biosynthesis; D-alanine biosynthesis; D-alanine from L-alanine: step 1/1.</text>
</comment>
<gene>
    <name evidence="8" type="ORF">DFR64_1081</name>
</gene>
<dbReference type="GO" id="GO:0030170">
    <property type="term" value="F:pyridoxal phosphate binding"/>
    <property type="evidence" value="ECO:0007669"/>
    <property type="project" value="UniProtKB-UniRule"/>
</dbReference>
<dbReference type="Pfam" id="PF00842">
    <property type="entry name" value="Ala_racemase_C"/>
    <property type="match status" value="1"/>
</dbReference>
<feature type="binding site" evidence="4 6">
    <location>
        <position position="310"/>
    </location>
    <ligand>
        <name>substrate</name>
    </ligand>
</feature>
<dbReference type="AlphaFoldDB" id="A0A347ZSF0"/>
<feature type="binding site" evidence="4 6">
    <location>
        <position position="135"/>
    </location>
    <ligand>
        <name>substrate</name>
    </ligand>
</feature>
<dbReference type="GO" id="GO:0008784">
    <property type="term" value="F:alanine racemase activity"/>
    <property type="evidence" value="ECO:0007669"/>
    <property type="project" value="UniProtKB-UniRule"/>
</dbReference>
<dbReference type="Pfam" id="PF01168">
    <property type="entry name" value="Ala_racemase_N"/>
    <property type="match status" value="1"/>
</dbReference>
<evidence type="ECO:0000256" key="6">
    <source>
        <dbReference type="PIRSR" id="PIRSR600821-52"/>
    </source>
</evidence>
<feature type="domain" description="Alanine racemase C-terminal" evidence="7">
    <location>
        <begin position="243"/>
        <end position="369"/>
    </location>
</feature>
<dbReference type="GO" id="GO:0030632">
    <property type="term" value="P:D-alanine biosynthetic process"/>
    <property type="evidence" value="ECO:0007669"/>
    <property type="project" value="UniProtKB-UniRule"/>
</dbReference>
<dbReference type="EMBL" id="QUMS01000001">
    <property type="protein sequence ID" value="REG11204.1"/>
    <property type="molecule type" value="Genomic_DNA"/>
</dbReference>
<dbReference type="PRINTS" id="PR00992">
    <property type="entry name" value="ALARACEMASE"/>
</dbReference>
<evidence type="ECO:0000256" key="5">
    <source>
        <dbReference type="PIRSR" id="PIRSR600821-50"/>
    </source>
</evidence>
<protein>
    <recommendedName>
        <fullName evidence="4">Alanine racemase</fullName>
        <ecNumber evidence="4">5.1.1.1</ecNumber>
    </recommendedName>
</protein>
<evidence type="ECO:0000313" key="9">
    <source>
        <dbReference type="Proteomes" id="UP000256388"/>
    </source>
</evidence>
<accession>A0A347ZSF0</accession>
<keyword evidence="9" id="KW-1185">Reference proteome</keyword>
<reference evidence="8 9" key="1">
    <citation type="submission" date="2018-08" db="EMBL/GenBank/DDBJ databases">
        <title>Genomic Encyclopedia of Type Strains, Phase IV (KMG-IV): sequencing the most valuable type-strain genomes for metagenomic binning, comparative biology and taxonomic classification.</title>
        <authorList>
            <person name="Goeker M."/>
        </authorList>
    </citation>
    <scope>NUCLEOTIDE SEQUENCE [LARGE SCALE GENOMIC DNA]</scope>
    <source>
        <strain evidence="8 9">DSM 23923</strain>
    </source>
</reference>
<dbReference type="PROSITE" id="PS00395">
    <property type="entry name" value="ALANINE_RACEMASE"/>
    <property type="match status" value="1"/>
</dbReference>
<dbReference type="Gene3D" id="2.40.37.10">
    <property type="entry name" value="Lyase, Ornithine Decarboxylase, Chain A, domain 1"/>
    <property type="match status" value="1"/>
</dbReference>
<keyword evidence="2 4" id="KW-0663">Pyridoxal phosphate</keyword>
<comment type="cofactor">
    <cofactor evidence="1 4 5">
        <name>pyridoxal 5'-phosphate</name>
        <dbReference type="ChEBI" id="CHEBI:597326"/>
    </cofactor>
</comment>
<dbReference type="Gene3D" id="3.20.20.10">
    <property type="entry name" value="Alanine racemase"/>
    <property type="match status" value="1"/>
</dbReference>
<dbReference type="EC" id="5.1.1.1" evidence="4"/>
<dbReference type="CDD" id="cd00430">
    <property type="entry name" value="PLPDE_III_AR"/>
    <property type="match status" value="1"/>
</dbReference>
<dbReference type="InterPro" id="IPR020622">
    <property type="entry name" value="Ala_racemase_pyridoxalP-BS"/>
</dbReference>
<evidence type="ECO:0000313" key="8">
    <source>
        <dbReference type="EMBL" id="REG11204.1"/>
    </source>
</evidence>
<proteinExistence type="inferred from homology"/>
<feature type="modified residue" description="N6-(pyridoxal phosphate)lysine" evidence="4 5">
    <location>
        <position position="37"/>
    </location>
</feature>
<dbReference type="OrthoDB" id="9813814at2"/>
<feature type="active site" description="Proton acceptor; specific for D-alanine" evidence="4">
    <location>
        <position position="37"/>
    </location>
</feature>
<evidence type="ECO:0000256" key="1">
    <source>
        <dbReference type="ARBA" id="ARBA00001933"/>
    </source>
</evidence>
<dbReference type="InterPro" id="IPR001608">
    <property type="entry name" value="Ala_racemase_N"/>
</dbReference>
<dbReference type="SMART" id="SM01005">
    <property type="entry name" value="Ala_racemase_C"/>
    <property type="match status" value="1"/>
</dbReference>
<comment type="function">
    <text evidence="4">Catalyzes the interconversion of L-alanine and D-alanine. May also act on other amino acids.</text>
</comment>
<comment type="catalytic activity">
    <reaction evidence="4">
        <text>L-alanine = D-alanine</text>
        <dbReference type="Rhea" id="RHEA:20249"/>
        <dbReference type="ChEBI" id="CHEBI:57416"/>
        <dbReference type="ChEBI" id="CHEBI:57972"/>
        <dbReference type="EC" id="5.1.1.1"/>
    </reaction>
</comment>
<evidence type="ECO:0000256" key="3">
    <source>
        <dbReference type="ARBA" id="ARBA00023235"/>
    </source>
</evidence>
<comment type="caution">
    <text evidence="8">The sequence shown here is derived from an EMBL/GenBank/DDBJ whole genome shotgun (WGS) entry which is preliminary data.</text>
</comment>
<dbReference type="SUPFAM" id="SSF51419">
    <property type="entry name" value="PLP-binding barrel"/>
    <property type="match status" value="1"/>
</dbReference>
<dbReference type="PANTHER" id="PTHR30511">
    <property type="entry name" value="ALANINE RACEMASE"/>
    <property type="match status" value="1"/>
</dbReference>
<organism evidence="8 9">
    <name type="scientific">Pelolinea submarina</name>
    <dbReference type="NCBI Taxonomy" id="913107"/>
    <lineage>
        <taxon>Bacteria</taxon>
        <taxon>Bacillati</taxon>
        <taxon>Chloroflexota</taxon>
        <taxon>Anaerolineae</taxon>
        <taxon>Anaerolineales</taxon>
        <taxon>Anaerolineaceae</taxon>
        <taxon>Pelolinea</taxon>
    </lineage>
</organism>
<dbReference type="GO" id="GO:0005829">
    <property type="term" value="C:cytosol"/>
    <property type="evidence" value="ECO:0007669"/>
    <property type="project" value="TreeGrafter"/>
</dbReference>
<name>A0A347ZSF0_9CHLR</name>
<evidence type="ECO:0000256" key="2">
    <source>
        <dbReference type="ARBA" id="ARBA00022898"/>
    </source>
</evidence>
<dbReference type="InterPro" id="IPR000821">
    <property type="entry name" value="Ala_racemase"/>
</dbReference>
<feature type="active site" description="Proton acceptor; specific for L-alanine" evidence="4">
    <location>
        <position position="264"/>
    </location>
</feature>
<dbReference type="HAMAP" id="MF_01201">
    <property type="entry name" value="Ala_racemase"/>
    <property type="match status" value="1"/>
</dbReference>
<dbReference type="SUPFAM" id="SSF50621">
    <property type="entry name" value="Alanine racemase C-terminal domain-like"/>
    <property type="match status" value="1"/>
</dbReference>
<dbReference type="InterPro" id="IPR009006">
    <property type="entry name" value="Ala_racemase/Decarboxylase_C"/>
</dbReference>
<evidence type="ECO:0000256" key="4">
    <source>
        <dbReference type="HAMAP-Rule" id="MF_01201"/>
    </source>
</evidence>
<dbReference type="InterPro" id="IPR011079">
    <property type="entry name" value="Ala_racemase_C"/>
</dbReference>
<dbReference type="RefSeq" id="WP_116224340.1">
    <property type="nucleotide sequence ID" value="NZ_AP018437.1"/>
</dbReference>